<reference evidence="1 2" key="1">
    <citation type="submission" date="2018-02" db="EMBL/GenBank/DDBJ databases">
        <title>Complete genome of Nitrosopumilus ureaphilus PS0.</title>
        <authorList>
            <person name="Qin W."/>
            <person name="Zheng Y."/>
            <person name="Stahl D.A."/>
        </authorList>
    </citation>
    <scope>NUCLEOTIDE SEQUENCE [LARGE SCALE GENOMIC DNA]</scope>
    <source>
        <strain evidence="1 2">PS0</strain>
    </source>
</reference>
<protein>
    <submittedName>
        <fullName evidence="1">Uncharacterized protein</fullName>
    </submittedName>
</protein>
<dbReference type="GeneID" id="56067617"/>
<evidence type="ECO:0000313" key="2">
    <source>
        <dbReference type="Proteomes" id="UP000509478"/>
    </source>
</evidence>
<keyword evidence="2" id="KW-1185">Reference proteome</keyword>
<name>A0A7D5M443_9ARCH</name>
<gene>
    <name evidence="1" type="ORF">C5F50_05980</name>
</gene>
<evidence type="ECO:0000313" key="1">
    <source>
        <dbReference type="EMBL" id="QLH06674.1"/>
    </source>
</evidence>
<dbReference type="KEGG" id="nue:C5F50_05980"/>
<dbReference type="AlphaFoldDB" id="A0A7D5M443"/>
<dbReference type="Proteomes" id="UP000509478">
    <property type="component" value="Chromosome"/>
</dbReference>
<organism evidence="1 2">
    <name type="scientific">Nitrosopumilus ureiphilus</name>
    <dbReference type="NCBI Taxonomy" id="1470067"/>
    <lineage>
        <taxon>Archaea</taxon>
        <taxon>Nitrososphaerota</taxon>
        <taxon>Nitrososphaeria</taxon>
        <taxon>Nitrosopumilales</taxon>
        <taxon>Nitrosopumilaceae</taxon>
        <taxon>Nitrosopumilus</taxon>
    </lineage>
</organism>
<dbReference type="EMBL" id="CP026995">
    <property type="protein sequence ID" value="QLH06674.1"/>
    <property type="molecule type" value="Genomic_DNA"/>
</dbReference>
<dbReference type="RefSeq" id="WP_179372774.1">
    <property type="nucleotide sequence ID" value="NZ_CP026995.1"/>
</dbReference>
<accession>A0A7D5M443</accession>
<sequence length="60" mass="6673">MKENDKKIGDHERAINEKVDVSENVGVVKKSVRHLKEDVSVGDSVGVQVTKAKDKNLQED</sequence>
<proteinExistence type="predicted"/>